<dbReference type="Gene3D" id="3.30.2130.10">
    <property type="entry name" value="VC0802-like"/>
    <property type="match status" value="1"/>
</dbReference>
<keyword evidence="6 9" id="KW-0418">Kinase</keyword>
<comment type="similarity">
    <text evidence="2 9">Belongs to the aspartokinase family.</text>
</comment>
<evidence type="ECO:0000256" key="4">
    <source>
        <dbReference type="ARBA" id="ARBA00022679"/>
    </source>
</evidence>
<comment type="caution">
    <text evidence="11">The sequence shown here is derived from an EMBL/GenBank/DDBJ whole genome shotgun (WGS) entry which is preliminary data.</text>
</comment>
<evidence type="ECO:0000256" key="9">
    <source>
        <dbReference type="RuleBase" id="RU003448"/>
    </source>
</evidence>
<dbReference type="FunFam" id="3.30.2130.10:FF:000001">
    <property type="entry name" value="Bifunctional aspartokinase/homoserine dehydrogenase"/>
    <property type="match status" value="1"/>
</dbReference>
<dbReference type="PIRSF" id="PIRSF000726">
    <property type="entry name" value="Asp_kin"/>
    <property type="match status" value="1"/>
</dbReference>
<dbReference type="PANTHER" id="PTHR21499:SF59">
    <property type="entry name" value="ASPARTOKINASE"/>
    <property type="match status" value="1"/>
</dbReference>
<protein>
    <recommendedName>
        <fullName evidence="9">Aspartokinase</fullName>
        <ecNumber evidence="9">2.7.2.4</ecNumber>
    </recommendedName>
</protein>
<keyword evidence="12" id="KW-1185">Reference proteome</keyword>
<evidence type="ECO:0000256" key="1">
    <source>
        <dbReference type="ARBA" id="ARBA00004685"/>
    </source>
</evidence>
<evidence type="ECO:0000313" key="12">
    <source>
        <dbReference type="Proteomes" id="UP000829685"/>
    </source>
</evidence>
<evidence type="ECO:0000313" key="11">
    <source>
        <dbReference type="EMBL" id="KAI1879085.1"/>
    </source>
</evidence>
<gene>
    <name evidence="11" type="ORF">JX265_003262</name>
</gene>
<evidence type="ECO:0000256" key="7">
    <source>
        <dbReference type="ARBA" id="ARBA00022840"/>
    </source>
</evidence>
<dbReference type="AlphaFoldDB" id="A0A9Q0AUE3"/>
<dbReference type="SUPFAM" id="SSF53633">
    <property type="entry name" value="Carbamate kinase-like"/>
    <property type="match status" value="1"/>
</dbReference>
<name>A0A9Q0AUE3_9PEZI</name>
<keyword evidence="5" id="KW-0547">Nucleotide-binding</keyword>
<dbReference type="InterPro" id="IPR001048">
    <property type="entry name" value="Asp/Glu/Uridylate_kinase"/>
</dbReference>
<keyword evidence="7" id="KW-0067">ATP-binding</keyword>
<dbReference type="Pfam" id="PF00696">
    <property type="entry name" value="AA_kinase"/>
    <property type="match status" value="1"/>
</dbReference>
<dbReference type="GO" id="GO:0009089">
    <property type="term" value="P:lysine biosynthetic process via diaminopimelate"/>
    <property type="evidence" value="ECO:0007669"/>
    <property type="project" value="InterPro"/>
</dbReference>
<dbReference type="GO" id="GO:0005829">
    <property type="term" value="C:cytosol"/>
    <property type="evidence" value="ECO:0007669"/>
    <property type="project" value="TreeGrafter"/>
</dbReference>
<evidence type="ECO:0000256" key="8">
    <source>
        <dbReference type="ARBA" id="ARBA00047872"/>
    </source>
</evidence>
<dbReference type="EC" id="2.7.2.4" evidence="9"/>
<dbReference type="InterPro" id="IPR005260">
    <property type="entry name" value="Asp_kin_monofn"/>
</dbReference>
<dbReference type="NCBIfam" id="TIGR00657">
    <property type="entry name" value="asp_kinases"/>
    <property type="match status" value="1"/>
</dbReference>
<evidence type="ECO:0000256" key="6">
    <source>
        <dbReference type="ARBA" id="ARBA00022777"/>
    </source>
</evidence>
<dbReference type="InterPro" id="IPR002912">
    <property type="entry name" value="ACT_dom"/>
</dbReference>
<dbReference type="GO" id="GO:0071266">
    <property type="term" value="P:'de novo' L-methionine biosynthetic process"/>
    <property type="evidence" value="ECO:0007669"/>
    <property type="project" value="UniProtKB-ARBA"/>
</dbReference>
<evidence type="ECO:0000256" key="2">
    <source>
        <dbReference type="ARBA" id="ARBA00010122"/>
    </source>
</evidence>
<dbReference type="Gene3D" id="3.40.1160.10">
    <property type="entry name" value="Acetylglutamate kinase-like"/>
    <property type="match status" value="1"/>
</dbReference>
<dbReference type="PANTHER" id="PTHR21499">
    <property type="entry name" value="ASPARTATE KINASE"/>
    <property type="match status" value="1"/>
</dbReference>
<dbReference type="InterPro" id="IPR036393">
    <property type="entry name" value="AceGlu_kinase-like_sf"/>
</dbReference>
<organism evidence="11 12">
    <name type="scientific">Neoarthrinium moseri</name>
    <dbReference type="NCBI Taxonomy" id="1658444"/>
    <lineage>
        <taxon>Eukaryota</taxon>
        <taxon>Fungi</taxon>
        <taxon>Dikarya</taxon>
        <taxon>Ascomycota</taxon>
        <taxon>Pezizomycotina</taxon>
        <taxon>Sordariomycetes</taxon>
        <taxon>Xylariomycetidae</taxon>
        <taxon>Amphisphaeriales</taxon>
        <taxon>Apiosporaceae</taxon>
        <taxon>Neoarthrinium</taxon>
    </lineage>
</organism>
<dbReference type="InterPro" id="IPR001341">
    <property type="entry name" value="Asp_kinase"/>
</dbReference>
<dbReference type="SUPFAM" id="SSF55021">
    <property type="entry name" value="ACT-like"/>
    <property type="match status" value="2"/>
</dbReference>
<dbReference type="PROSITE" id="PS51671">
    <property type="entry name" value="ACT"/>
    <property type="match status" value="1"/>
</dbReference>
<evidence type="ECO:0000256" key="3">
    <source>
        <dbReference type="ARBA" id="ARBA00022553"/>
    </source>
</evidence>
<dbReference type="FunFam" id="3.40.1160.10:FF:000023">
    <property type="entry name" value="Probable aspartokinase"/>
    <property type="match status" value="1"/>
</dbReference>
<dbReference type="InterPro" id="IPR045865">
    <property type="entry name" value="ACT-like_dom_sf"/>
</dbReference>
<accession>A0A9Q0AUE3</accession>
<dbReference type="Pfam" id="PF22468">
    <property type="entry name" value="ACT_9"/>
    <property type="match status" value="1"/>
</dbReference>
<dbReference type="GO" id="GO:0004072">
    <property type="term" value="F:aspartate kinase activity"/>
    <property type="evidence" value="ECO:0007669"/>
    <property type="project" value="UniProtKB-EC"/>
</dbReference>
<dbReference type="GO" id="GO:0009090">
    <property type="term" value="P:homoserine biosynthetic process"/>
    <property type="evidence" value="ECO:0007669"/>
    <property type="project" value="TreeGrafter"/>
</dbReference>
<dbReference type="GO" id="GO:0009088">
    <property type="term" value="P:threonine biosynthetic process"/>
    <property type="evidence" value="ECO:0007669"/>
    <property type="project" value="UniProtKB-ARBA"/>
</dbReference>
<reference evidence="11" key="1">
    <citation type="submission" date="2021-03" db="EMBL/GenBank/DDBJ databases">
        <title>Revisited historic fungal species revealed as producer of novel bioactive compounds through whole genome sequencing and comparative genomics.</title>
        <authorList>
            <person name="Vignolle G.A."/>
            <person name="Hochenegger N."/>
            <person name="Mach R.L."/>
            <person name="Mach-Aigner A.R."/>
            <person name="Javad Rahimi M."/>
            <person name="Salim K.A."/>
            <person name="Chan C.M."/>
            <person name="Lim L.B.L."/>
            <person name="Cai F."/>
            <person name="Druzhinina I.S."/>
            <person name="U'Ren J.M."/>
            <person name="Derntl C."/>
        </authorList>
    </citation>
    <scope>NUCLEOTIDE SEQUENCE</scope>
    <source>
        <strain evidence="11">TUCIM 5799</strain>
    </source>
</reference>
<evidence type="ECO:0000259" key="10">
    <source>
        <dbReference type="PROSITE" id="PS51671"/>
    </source>
</evidence>
<keyword evidence="3" id="KW-0597">Phosphoprotein</keyword>
<keyword evidence="4 9" id="KW-0808">Transferase</keyword>
<dbReference type="InterPro" id="IPR054352">
    <property type="entry name" value="ACT_Aspartokinase"/>
</dbReference>
<feature type="domain" description="ACT" evidence="10">
    <location>
        <begin position="415"/>
        <end position="477"/>
    </location>
</feature>
<comment type="pathway">
    <text evidence="1">Mycotoxin biosynthesis.</text>
</comment>
<proteinExistence type="inferred from homology"/>
<comment type="catalytic activity">
    <reaction evidence="8 9">
        <text>L-aspartate + ATP = 4-phospho-L-aspartate + ADP</text>
        <dbReference type="Rhea" id="RHEA:23776"/>
        <dbReference type="ChEBI" id="CHEBI:29991"/>
        <dbReference type="ChEBI" id="CHEBI:30616"/>
        <dbReference type="ChEBI" id="CHEBI:57535"/>
        <dbReference type="ChEBI" id="CHEBI:456216"/>
        <dbReference type="EC" id="2.7.2.4"/>
    </reaction>
</comment>
<dbReference type="EMBL" id="JAFIMR010000005">
    <property type="protein sequence ID" value="KAI1879085.1"/>
    <property type="molecule type" value="Genomic_DNA"/>
</dbReference>
<dbReference type="Proteomes" id="UP000829685">
    <property type="component" value="Unassembled WGS sequence"/>
</dbReference>
<sequence length="477" mass="52135">MISAKSNGYRPAVVCSARSSSNKAFGTTSRLLEVYRTLGRIVSAAHDSDMQSLLLENLRSIVQDIQYDQISALRSFVHSPEIRRETIRRIEEDCQKLLDYVDATRSFDLDINGRSKDKVVSLGEKLSCRFMMAILRDRKIEAEYVDLSEIIFASSSDSLKPIYFRNAAVIFGTRVAACNGKVPIITGFFGAVPGSLTNGGIGRGYSDLCAVLVAVGLQTKEVQIWKEVDGIFTADPTEVPKARCLPTITPQEAAELTFYGSEVIHHQALALAIQAEPPIQIRVKNVQNPASEGTVVAEKMVKHCIRQMKRTDSSENACLSEMTSSKPTAITIKRGITVINICSNKQSMSHGFFAKVFTILEDQGISVDLISTSEVCISMAISRTNTEVTQLEDACTKLTETGKVNVLPDMAILSLVGEELKNMTGVAGRMFAILGDEQVNIEMISQGASEINISCVIPAKDATRAINQLHAELLTNE</sequence>
<dbReference type="GO" id="GO:0005524">
    <property type="term" value="F:ATP binding"/>
    <property type="evidence" value="ECO:0007669"/>
    <property type="project" value="UniProtKB-KW"/>
</dbReference>
<evidence type="ECO:0000256" key="5">
    <source>
        <dbReference type="ARBA" id="ARBA00022741"/>
    </source>
</evidence>